<feature type="domain" description="Major facilitator superfamily (MFS) profile" evidence="7">
    <location>
        <begin position="73"/>
        <end position="497"/>
    </location>
</feature>
<feature type="transmembrane region" description="Helical" evidence="6">
    <location>
        <begin position="140"/>
        <end position="159"/>
    </location>
</feature>
<evidence type="ECO:0000256" key="4">
    <source>
        <dbReference type="ARBA" id="ARBA00022989"/>
    </source>
</evidence>
<evidence type="ECO:0000256" key="3">
    <source>
        <dbReference type="ARBA" id="ARBA00022692"/>
    </source>
</evidence>
<dbReference type="PANTHER" id="PTHR43791">
    <property type="entry name" value="PERMEASE-RELATED"/>
    <property type="match status" value="1"/>
</dbReference>
<feature type="transmembrane region" description="Helical" evidence="6">
    <location>
        <begin position="437"/>
        <end position="456"/>
    </location>
</feature>
<dbReference type="GO" id="GO:0016020">
    <property type="term" value="C:membrane"/>
    <property type="evidence" value="ECO:0007669"/>
    <property type="project" value="UniProtKB-SubCell"/>
</dbReference>
<evidence type="ECO:0000313" key="9">
    <source>
        <dbReference type="Proteomes" id="UP000053789"/>
    </source>
</evidence>
<keyword evidence="9" id="KW-1185">Reference proteome</keyword>
<feature type="transmembrane region" description="Helical" evidence="6">
    <location>
        <begin position="312"/>
        <end position="333"/>
    </location>
</feature>
<organism evidence="8 9">
    <name type="scientific">Cladophialophora bantiana (strain ATCC 10958 / CBS 173.52 / CDC B-1940 / NIH 8579)</name>
    <name type="common">Xylohypha bantiana</name>
    <dbReference type="NCBI Taxonomy" id="1442370"/>
    <lineage>
        <taxon>Eukaryota</taxon>
        <taxon>Fungi</taxon>
        <taxon>Dikarya</taxon>
        <taxon>Ascomycota</taxon>
        <taxon>Pezizomycotina</taxon>
        <taxon>Eurotiomycetes</taxon>
        <taxon>Chaetothyriomycetidae</taxon>
        <taxon>Chaetothyriales</taxon>
        <taxon>Herpotrichiellaceae</taxon>
        <taxon>Cladophialophora</taxon>
    </lineage>
</organism>
<feature type="transmembrane region" description="Helical" evidence="6">
    <location>
        <begin position="203"/>
        <end position="221"/>
    </location>
</feature>
<dbReference type="InterPro" id="IPR011701">
    <property type="entry name" value="MFS"/>
</dbReference>
<dbReference type="HOGENOM" id="CLU_001265_0_1_1"/>
<dbReference type="EMBL" id="KN846998">
    <property type="protein sequence ID" value="KIW88568.1"/>
    <property type="molecule type" value="Genomic_DNA"/>
</dbReference>
<feature type="transmembrane region" description="Helical" evidence="6">
    <location>
        <begin position="404"/>
        <end position="425"/>
    </location>
</feature>
<reference evidence="8" key="1">
    <citation type="submission" date="2015-01" db="EMBL/GenBank/DDBJ databases">
        <title>The Genome Sequence of Cladophialophora bantiana CBS 173.52.</title>
        <authorList>
            <consortium name="The Broad Institute Genomics Platform"/>
            <person name="Cuomo C."/>
            <person name="de Hoog S."/>
            <person name="Gorbushina A."/>
            <person name="Stielow B."/>
            <person name="Teixiera M."/>
            <person name="Abouelleil A."/>
            <person name="Chapman S.B."/>
            <person name="Priest M."/>
            <person name="Young S.K."/>
            <person name="Wortman J."/>
            <person name="Nusbaum C."/>
            <person name="Birren B."/>
        </authorList>
    </citation>
    <scope>NUCLEOTIDE SEQUENCE [LARGE SCALE GENOMIC DNA]</scope>
    <source>
        <strain evidence="8">CBS 173.52</strain>
    </source>
</reference>
<dbReference type="InterPro" id="IPR036259">
    <property type="entry name" value="MFS_trans_sf"/>
</dbReference>
<proteinExistence type="predicted"/>
<dbReference type="RefSeq" id="XP_016615237.1">
    <property type="nucleotide sequence ID" value="XM_016768330.1"/>
</dbReference>
<feature type="transmembrane region" description="Helical" evidence="6">
    <location>
        <begin position="468"/>
        <end position="492"/>
    </location>
</feature>
<evidence type="ECO:0000256" key="6">
    <source>
        <dbReference type="SAM" id="Phobius"/>
    </source>
</evidence>
<feature type="transmembrane region" description="Helical" evidence="6">
    <location>
        <begin position="353"/>
        <end position="373"/>
    </location>
</feature>
<dbReference type="FunFam" id="1.20.1250.20:FF:000013">
    <property type="entry name" value="MFS general substrate transporter"/>
    <property type="match status" value="1"/>
</dbReference>
<protein>
    <recommendedName>
        <fullName evidence="7">Major facilitator superfamily (MFS) profile domain-containing protein</fullName>
    </recommendedName>
</protein>
<feature type="transmembrane region" description="Helical" evidence="6">
    <location>
        <begin position="111"/>
        <end position="133"/>
    </location>
</feature>
<dbReference type="OrthoDB" id="3639251at2759"/>
<dbReference type="AlphaFoldDB" id="A0A0D2H5K6"/>
<gene>
    <name evidence="8" type="ORF">Z519_10614</name>
</gene>
<feature type="transmembrane region" description="Helical" evidence="6">
    <location>
        <begin position="233"/>
        <end position="256"/>
    </location>
</feature>
<dbReference type="Pfam" id="PF07690">
    <property type="entry name" value="MFS_1"/>
    <property type="match status" value="1"/>
</dbReference>
<keyword evidence="5 6" id="KW-0472">Membrane</keyword>
<dbReference type="Gene3D" id="1.20.1250.20">
    <property type="entry name" value="MFS general substrate transporter like domains"/>
    <property type="match status" value="2"/>
</dbReference>
<evidence type="ECO:0000256" key="1">
    <source>
        <dbReference type="ARBA" id="ARBA00004141"/>
    </source>
</evidence>
<dbReference type="SUPFAM" id="SSF103473">
    <property type="entry name" value="MFS general substrate transporter"/>
    <property type="match status" value="1"/>
</dbReference>
<evidence type="ECO:0000256" key="2">
    <source>
        <dbReference type="ARBA" id="ARBA00022448"/>
    </source>
</evidence>
<dbReference type="VEuPathDB" id="FungiDB:Z519_10614"/>
<dbReference type="InterPro" id="IPR020846">
    <property type="entry name" value="MFS_dom"/>
</dbReference>
<feature type="transmembrane region" description="Helical" evidence="6">
    <location>
        <begin position="171"/>
        <end position="191"/>
    </location>
</feature>
<evidence type="ECO:0000259" key="7">
    <source>
        <dbReference type="PROSITE" id="PS50850"/>
    </source>
</evidence>
<dbReference type="GeneID" id="27703542"/>
<evidence type="ECO:0000256" key="5">
    <source>
        <dbReference type="ARBA" id="ARBA00023136"/>
    </source>
</evidence>
<feature type="transmembrane region" description="Helical" evidence="6">
    <location>
        <begin position="69"/>
        <end position="86"/>
    </location>
</feature>
<dbReference type="FunFam" id="1.20.1250.20:FF:000018">
    <property type="entry name" value="MFS transporter permease"/>
    <property type="match status" value="1"/>
</dbReference>
<dbReference type="Proteomes" id="UP000053789">
    <property type="component" value="Unassembled WGS sequence"/>
</dbReference>
<accession>A0A0D2H5K6</accession>
<keyword evidence="2" id="KW-0813">Transport</keyword>
<dbReference type="PROSITE" id="PS50850">
    <property type="entry name" value="MFS"/>
    <property type="match status" value="1"/>
</dbReference>
<dbReference type="PANTHER" id="PTHR43791:SF3">
    <property type="entry name" value="MAJOR FACILITATOR SUPERFAMILY (MFS) PROFILE DOMAIN-CONTAINING PROTEIN"/>
    <property type="match status" value="1"/>
</dbReference>
<name>A0A0D2H5K6_CLAB1</name>
<feature type="transmembrane region" description="Helical" evidence="6">
    <location>
        <begin position="380"/>
        <end position="398"/>
    </location>
</feature>
<keyword evidence="4 6" id="KW-1133">Transmembrane helix</keyword>
<sequence length="514" mass="57186">MSNNTGVKNSAMHHVEDAEKQSQLGNIISVQAQHDADKLEQKYHIPLKAVLESHLEEDSKAVRRVMWKVDLRLVPMLSLLYMWAFIDRSNLGNANIAGMSEDLKTNIGNRYSVLAMIFFVGYCLIDIPATFLVRKIGPALWIGSITTTWGIVTLCQGFVKTWGELALCRVLLGFLEGGLVPAAMFLLYNWYTRYEIQARIAGFYVIGNASSGLAGLLAYGIEQMAGDSGLNGWSWIFIIEGIVSTVVGIVSFFVMVDFPEKATVKNTLGLPGFLTPEEAAIVLARVERDRGDAVEDKITFKIAMKHFRDWKLWEFTLYLLLNNTGVYAFSYFLPVILKDDFGYSTGRAQLLTFPPYAAGAAWIMICAFVGDHFKIRGPIMLFNASLYIVGVSLTGFASNVHARYAGVFLGVMGIIANIPTQWAYAHNNMVGQNKKGLTMSLMVMGGAFGGIIAGNVFQSKDAPGYRSGLWICIGFQMLYFVLVLKNFFIFYIQNKRADRGEIIIEGQPGFRHTY</sequence>
<evidence type="ECO:0000313" key="8">
    <source>
        <dbReference type="EMBL" id="KIW88568.1"/>
    </source>
</evidence>
<dbReference type="GO" id="GO:0022857">
    <property type="term" value="F:transmembrane transporter activity"/>
    <property type="evidence" value="ECO:0007669"/>
    <property type="project" value="InterPro"/>
</dbReference>
<keyword evidence="3 6" id="KW-0812">Transmembrane</keyword>
<comment type="subcellular location">
    <subcellularLocation>
        <location evidence="1">Membrane</location>
        <topology evidence="1">Multi-pass membrane protein</topology>
    </subcellularLocation>
</comment>